<dbReference type="EMBL" id="MLJW01001537">
    <property type="protein sequence ID" value="OIQ77781.1"/>
    <property type="molecule type" value="Genomic_DNA"/>
</dbReference>
<feature type="compositionally biased region" description="Low complexity" evidence="1">
    <location>
        <begin position="403"/>
        <end position="429"/>
    </location>
</feature>
<feature type="region of interest" description="Disordered" evidence="1">
    <location>
        <begin position="256"/>
        <end position="479"/>
    </location>
</feature>
<feature type="compositionally biased region" description="Low complexity" evidence="1">
    <location>
        <begin position="446"/>
        <end position="471"/>
    </location>
</feature>
<accession>A0A1J5QP96</accession>
<evidence type="ECO:0000313" key="3">
    <source>
        <dbReference type="EMBL" id="OIQ77781.1"/>
    </source>
</evidence>
<feature type="region of interest" description="Disordered" evidence="1">
    <location>
        <begin position="138"/>
        <end position="160"/>
    </location>
</feature>
<keyword evidence="2" id="KW-0812">Transmembrane</keyword>
<protein>
    <submittedName>
        <fullName evidence="3">Uncharacterized protein</fullName>
    </submittedName>
</protein>
<reference evidence="3" key="1">
    <citation type="submission" date="2016-10" db="EMBL/GenBank/DDBJ databases">
        <title>Sequence of Gallionella enrichment culture.</title>
        <authorList>
            <person name="Poehlein A."/>
            <person name="Muehling M."/>
            <person name="Daniel R."/>
        </authorList>
    </citation>
    <scope>NUCLEOTIDE SEQUENCE</scope>
</reference>
<keyword evidence="2" id="KW-0472">Membrane</keyword>
<gene>
    <name evidence="3" type="ORF">GALL_405260</name>
</gene>
<feature type="compositionally biased region" description="Basic and acidic residues" evidence="1">
    <location>
        <begin position="343"/>
        <end position="364"/>
    </location>
</feature>
<name>A0A1J5QP96_9ZZZZ</name>
<comment type="caution">
    <text evidence="3">The sequence shown here is derived from an EMBL/GenBank/DDBJ whole genome shotgun (WGS) entry which is preliminary data.</text>
</comment>
<evidence type="ECO:0000256" key="1">
    <source>
        <dbReference type="SAM" id="MobiDB-lite"/>
    </source>
</evidence>
<feature type="compositionally biased region" description="Low complexity" evidence="1">
    <location>
        <begin position="138"/>
        <end position="159"/>
    </location>
</feature>
<sequence length="479" mass="48323">MRQRLTVLILGVLGAVLIALGIASATVWRADDVLAAKTTADAGTTLLVTDPGVLSLAGHPVTVTASVPGSGAVVIAIGRDTDVNGWVGSERVTRVTGLSGWHTLAVAPPTTASPTTSTPAASPSVSPAVAAASPTVSATAAAGVPGTTTTPAGPDPTGSDMWVAQATGTGRATLTWPVEPGRWMLLVAATGADAAPPTVQLAWPQTVSTPWLIPGVVAGSILVLVALWLLLRAAMRSRGGLAVSWHAIETDELATAGAPEVSRTERRAASNPGARTLDGAAPGAPLTRRQLRERERTAPTPVVVPKLSLRRRDPEVSTGEPSIAAAPGAPARGWEPEPTTPAVEHETDAASERASRSTSRRPETDVQQSGAVLPDQPAGGRRWRRDRAVAPEPEQAAPPPAEEPTSVVPTTVDTGADGDGTTSGTSGPAQTMAAPGGGARADAWRRAWGFPGVGDADPPGGAGGSEADPGATTDNGGRT</sequence>
<feature type="transmembrane region" description="Helical" evidence="2">
    <location>
        <begin position="211"/>
        <end position="231"/>
    </location>
</feature>
<evidence type="ECO:0000256" key="2">
    <source>
        <dbReference type="SAM" id="Phobius"/>
    </source>
</evidence>
<organism evidence="3">
    <name type="scientific">mine drainage metagenome</name>
    <dbReference type="NCBI Taxonomy" id="410659"/>
    <lineage>
        <taxon>unclassified sequences</taxon>
        <taxon>metagenomes</taxon>
        <taxon>ecological metagenomes</taxon>
    </lineage>
</organism>
<keyword evidence="2" id="KW-1133">Transmembrane helix</keyword>
<proteinExistence type="predicted"/>
<dbReference type="AlphaFoldDB" id="A0A1J5QP96"/>